<evidence type="ECO:0000256" key="3">
    <source>
        <dbReference type="ARBA" id="ARBA00023163"/>
    </source>
</evidence>
<dbReference type="PANTHER" id="PTHR43537">
    <property type="entry name" value="TRANSCRIPTIONAL REGULATOR, GNTR FAMILY"/>
    <property type="match status" value="1"/>
</dbReference>
<evidence type="ECO:0000313" key="6">
    <source>
        <dbReference type="EMBL" id="KQK28574.1"/>
    </source>
</evidence>
<dbReference type="SMART" id="SM00345">
    <property type="entry name" value="HTH_GNTR"/>
    <property type="match status" value="1"/>
</dbReference>
<protein>
    <submittedName>
        <fullName evidence="7">DNA-binding transcriptional regulator, FadR family</fullName>
    </submittedName>
    <submittedName>
        <fullName evidence="6">GntR family transcriptional regulator</fullName>
    </submittedName>
</protein>
<feature type="region of interest" description="Disordered" evidence="4">
    <location>
        <begin position="1"/>
        <end position="21"/>
    </location>
</feature>
<dbReference type="CDD" id="cd07377">
    <property type="entry name" value="WHTH_GntR"/>
    <property type="match status" value="1"/>
</dbReference>
<keyword evidence="8" id="KW-1185">Reference proteome</keyword>
<gene>
    <name evidence="6" type="ORF">ARD30_06610</name>
    <name evidence="7" type="ORF">SAMN05660750_04632</name>
</gene>
<accession>A0A0Q3PFM1</accession>
<sequence length="239" mass="26500">MIDNLARQPDQTSPRLKSDSDSDAIYQSLRSSIVEGQLRTGTRLPTERALATRFGAARNTVRKTMNQLADEGLIIRHVGRGTFVARNKAKEAEARASQPEFSLGELLEARLMFEPMLAELVAERASEQDLAALSAYLEALRNAGSWSEFKEAKYALHLAIVRASHNGFLISVFERIIESRRRSGWGRPGGHPLPISAVREAAARDNARIVEALQKRDAAKARELISSYLLRTLMSVSES</sequence>
<reference evidence="6 8" key="1">
    <citation type="submission" date="2015-10" db="EMBL/GenBank/DDBJ databases">
        <title>Draft genome of Bosea thiooxidans.</title>
        <authorList>
            <person name="Wang X."/>
        </authorList>
    </citation>
    <scope>NUCLEOTIDE SEQUENCE [LARGE SCALE GENOMIC DNA]</scope>
    <source>
        <strain evidence="6 8">CGMCC 9174</strain>
    </source>
</reference>
<dbReference type="EMBL" id="LMAR01000067">
    <property type="protein sequence ID" value="KQK28574.1"/>
    <property type="molecule type" value="Genomic_DNA"/>
</dbReference>
<dbReference type="InterPro" id="IPR036388">
    <property type="entry name" value="WH-like_DNA-bd_sf"/>
</dbReference>
<keyword evidence="2 7" id="KW-0238">DNA-binding</keyword>
<dbReference type="EMBL" id="FUYX01000018">
    <property type="protein sequence ID" value="SKC13910.1"/>
    <property type="molecule type" value="Genomic_DNA"/>
</dbReference>
<dbReference type="SMART" id="SM00895">
    <property type="entry name" value="FCD"/>
    <property type="match status" value="1"/>
</dbReference>
<dbReference type="Gene3D" id="1.10.10.10">
    <property type="entry name" value="Winged helix-like DNA-binding domain superfamily/Winged helix DNA-binding domain"/>
    <property type="match status" value="1"/>
</dbReference>
<proteinExistence type="predicted"/>
<dbReference type="Pfam" id="PF00392">
    <property type="entry name" value="GntR"/>
    <property type="match status" value="1"/>
</dbReference>
<keyword evidence="1" id="KW-0805">Transcription regulation</keyword>
<dbReference type="SUPFAM" id="SSF48008">
    <property type="entry name" value="GntR ligand-binding domain-like"/>
    <property type="match status" value="1"/>
</dbReference>
<dbReference type="InterPro" id="IPR008920">
    <property type="entry name" value="TF_FadR/GntR_C"/>
</dbReference>
<dbReference type="STRING" id="53254.SAMN05660750_04632"/>
<evidence type="ECO:0000313" key="9">
    <source>
        <dbReference type="Proteomes" id="UP000190130"/>
    </source>
</evidence>
<evidence type="ECO:0000313" key="7">
    <source>
        <dbReference type="EMBL" id="SKC13910.1"/>
    </source>
</evidence>
<feature type="domain" description="HTH gntR-type" evidence="5">
    <location>
        <begin position="19"/>
        <end position="87"/>
    </location>
</feature>
<evidence type="ECO:0000259" key="5">
    <source>
        <dbReference type="PROSITE" id="PS50949"/>
    </source>
</evidence>
<dbReference type="Gene3D" id="1.20.120.530">
    <property type="entry name" value="GntR ligand-binding domain-like"/>
    <property type="match status" value="1"/>
</dbReference>
<dbReference type="Proteomes" id="UP000051562">
    <property type="component" value="Unassembled WGS sequence"/>
</dbReference>
<dbReference type="PROSITE" id="PS50949">
    <property type="entry name" value="HTH_GNTR"/>
    <property type="match status" value="1"/>
</dbReference>
<evidence type="ECO:0000256" key="2">
    <source>
        <dbReference type="ARBA" id="ARBA00023125"/>
    </source>
</evidence>
<dbReference type="RefSeq" id="WP_055730098.1">
    <property type="nucleotide sequence ID" value="NZ_FUYX01000018.1"/>
</dbReference>
<dbReference type="InterPro" id="IPR036390">
    <property type="entry name" value="WH_DNA-bd_sf"/>
</dbReference>
<dbReference type="GO" id="GO:0003677">
    <property type="term" value="F:DNA binding"/>
    <property type="evidence" value="ECO:0007669"/>
    <property type="project" value="UniProtKB-KW"/>
</dbReference>
<keyword evidence="3" id="KW-0804">Transcription</keyword>
<organism evidence="6 8">
    <name type="scientific">Bosea thiooxidans</name>
    <dbReference type="NCBI Taxonomy" id="53254"/>
    <lineage>
        <taxon>Bacteria</taxon>
        <taxon>Pseudomonadati</taxon>
        <taxon>Pseudomonadota</taxon>
        <taxon>Alphaproteobacteria</taxon>
        <taxon>Hyphomicrobiales</taxon>
        <taxon>Boseaceae</taxon>
        <taxon>Bosea</taxon>
    </lineage>
</organism>
<evidence type="ECO:0000256" key="4">
    <source>
        <dbReference type="SAM" id="MobiDB-lite"/>
    </source>
</evidence>
<dbReference type="AlphaFoldDB" id="A0A0Q3PFM1"/>
<dbReference type="SUPFAM" id="SSF46785">
    <property type="entry name" value="Winged helix' DNA-binding domain"/>
    <property type="match status" value="1"/>
</dbReference>
<dbReference type="PRINTS" id="PR00035">
    <property type="entry name" value="HTHGNTR"/>
</dbReference>
<evidence type="ECO:0000313" key="8">
    <source>
        <dbReference type="Proteomes" id="UP000051562"/>
    </source>
</evidence>
<dbReference type="Pfam" id="PF07729">
    <property type="entry name" value="FCD"/>
    <property type="match status" value="1"/>
</dbReference>
<evidence type="ECO:0000256" key="1">
    <source>
        <dbReference type="ARBA" id="ARBA00023015"/>
    </source>
</evidence>
<dbReference type="OrthoDB" id="7347280at2"/>
<reference evidence="7 9" key="2">
    <citation type="submission" date="2017-02" db="EMBL/GenBank/DDBJ databases">
        <authorList>
            <person name="Peterson S.W."/>
        </authorList>
    </citation>
    <scope>NUCLEOTIDE SEQUENCE [LARGE SCALE GENOMIC DNA]</scope>
    <source>
        <strain evidence="7 9">DSM 9653</strain>
    </source>
</reference>
<name>A0A0Q3PFM1_9HYPH</name>
<dbReference type="InterPro" id="IPR011711">
    <property type="entry name" value="GntR_C"/>
</dbReference>
<dbReference type="Proteomes" id="UP000190130">
    <property type="component" value="Unassembled WGS sequence"/>
</dbReference>
<dbReference type="GO" id="GO:0003700">
    <property type="term" value="F:DNA-binding transcription factor activity"/>
    <property type="evidence" value="ECO:0007669"/>
    <property type="project" value="InterPro"/>
</dbReference>
<dbReference type="InterPro" id="IPR000524">
    <property type="entry name" value="Tscrpt_reg_HTH_GntR"/>
</dbReference>
<dbReference type="PANTHER" id="PTHR43537:SF5">
    <property type="entry name" value="UXU OPERON TRANSCRIPTIONAL REGULATOR"/>
    <property type="match status" value="1"/>
</dbReference>